<organism evidence="3 4">
    <name type="scientific">Yersinia rohdei</name>
    <dbReference type="NCBI Taxonomy" id="29485"/>
    <lineage>
        <taxon>Bacteria</taxon>
        <taxon>Pseudomonadati</taxon>
        <taxon>Pseudomonadota</taxon>
        <taxon>Gammaproteobacteria</taxon>
        <taxon>Enterobacterales</taxon>
        <taxon>Yersiniaceae</taxon>
        <taxon>Yersinia</taxon>
    </lineage>
</organism>
<dbReference type="STRING" id="29485.CH64_3896"/>
<dbReference type="OrthoDB" id="1957187at2"/>
<evidence type="ECO:0000256" key="1">
    <source>
        <dbReference type="SAM" id="Coils"/>
    </source>
</evidence>
<protein>
    <submittedName>
        <fullName evidence="3">RND family efflux transporter MFP subunit</fullName>
    </submittedName>
</protein>
<dbReference type="GO" id="GO:1990281">
    <property type="term" value="C:efflux pump complex"/>
    <property type="evidence" value="ECO:0007669"/>
    <property type="project" value="TreeGrafter"/>
</dbReference>
<proteinExistence type="predicted"/>
<dbReference type="EMBL" id="CTKE01000010">
    <property type="protein sequence ID" value="CQI90776.1"/>
    <property type="molecule type" value="Genomic_DNA"/>
</dbReference>
<keyword evidence="2" id="KW-0812">Transmembrane</keyword>
<evidence type="ECO:0000313" key="4">
    <source>
        <dbReference type="Proteomes" id="UP000042054"/>
    </source>
</evidence>
<dbReference type="AlphaFoldDB" id="A0A0U1HTH6"/>
<sequence>MDIRIEEKKSINKSAKLIIFCVLLFIIAGLYSIYYLSTTQHTLVISRDEAIFHTIHPEAYQELLITRAIAVPQKSVIISSERGGKVIGITKKAFDTVVKGDVIANLSNYDFMLEATSRIANIAEKTNNLRNIKMQLDQDNRDTKINLQEAEHQIAKFSKDLARHQQLDKKSMIAKSELEYQIGMLKNWKIKMDILQDHNNKNKESLPSQFINIDKSISLLENMMKMIEDGLDQLVITAPITGTLSVLDIELGQQIKPGEKIAIIDNLQSYYFNVYLSEYYLDKIKPQSNIMSQINGQDIPLLIESVSTIIENGKFKAKLIPGKESISHLKRGQSIEIRILLQEDNEDILLVPSDSIVSDNNRNNFIYVYQTESDQAIKTKVEVKRRSNTKTEIILGLKAGQKIVMPPDANNNEYDIIEFK</sequence>
<dbReference type="GO" id="GO:0015562">
    <property type="term" value="F:efflux transmembrane transporter activity"/>
    <property type="evidence" value="ECO:0007669"/>
    <property type="project" value="TreeGrafter"/>
</dbReference>
<keyword evidence="2" id="KW-0472">Membrane</keyword>
<evidence type="ECO:0000313" key="3">
    <source>
        <dbReference type="EMBL" id="CQI90776.1"/>
    </source>
</evidence>
<dbReference type="RefSeq" id="WP_050535027.1">
    <property type="nucleotide sequence ID" value="NZ_CABIHQ010000007.1"/>
</dbReference>
<dbReference type="Proteomes" id="UP000042054">
    <property type="component" value="Unassembled WGS sequence"/>
</dbReference>
<evidence type="ECO:0000256" key="2">
    <source>
        <dbReference type="SAM" id="Phobius"/>
    </source>
</evidence>
<dbReference type="PANTHER" id="PTHR30469">
    <property type="entry name" value="MULTIDRUG RESISTANCE PROTEIN MDTA"/>
    <property type="match status" value="1"/>
</dbReference>
<dbReference type="Gene3D" id="2.40.420.20">
    <property type="match status" value="1"/>
</dbReference>
<gene>
    <name evidence="3" type="ORF">ERS008555_02240</name>
</gene>
<dbReference type="Gene3D" id="2.40.30.170">
    <property type="match status" value="1"/>
</dbReference>
<dbReference type="PANTHER" id="PTHR30469:SF33">
    <property type="entry name" value="SLR1207 PROTEIN"/>
    <property type="match status" value="1"/>
</dbReference>
<feature type="coiled-coil region" evidence="1">
    <location>
        <begin position="122"/>
        <end position="167"/>
    </location>
</feature>
<keyword evidence="2" id="KW-1133">Transmembrane helix</keyword>
<name>A0A0U1HTH6_YERRO</name>
<dbReference type="Gene3D" id="2.40.50.100">
    <property type="match status" value="1"/>
</dbReference>
<dbReference type="NCBIfam" id="NF038010">
    <property type="entry name" value="ABC_adapt_DarC"/>
    <property type="match status" value="1"/>
</dbReference>
<keyword evidence="1" id="KW-0175">Coiled coil</keyword>
<reference evidence="3 4" key="1">
    <citation type="submission" date="2015-03" db="EMBL/GenBank/DDBJ databases">
        <authorList>
            <person name="Murphy D."/>
        </authorList>
    </citation>
    <scope>NUCLEOTIDE SEQUENCE [LARGE SCALE GENOMIC DNA]</scope>
    <source>
        <strain evidence="3 4">68/02</strain>
    </source>
</reference>
<feature type="transmembrane region" description="Helical" evidence="2">
    <location>
        <begin position="17"/>
        <end position="37"/>
    </location>
</feature>
<dbReference type="Gene3D" id="1.10.287.470">
    <property type="entry name" value="Helix hairpin bin"/>
    <property type="match status" value="1"/>
</dbReference>
<accession>A0A0U1HTH6</accession>